<dbReference type="Pfam" id="PF00884">
    <property type="entry name" value="Sulfatase"/>
    <property type="match status" value="1"/>
</dbReference>
<gene>
    <name evidence="5" type="ORF">L0U89_13640</name>
</gene>
<evidence type="ECO:0000313" key="6">
    <source>
        <dbReference type="Proteomes" id="UP001201449"/>
    </source>
</evidence>
<dbReference type="RefSeq" id="WP_234862029.1">
    <property type="nucleotide sequence ID" value="NZ_JAKEVZ010000010.1"/>
</dbReference>
<proteinExistence type="inferred from homology"/>
<keyword evidence="6" id="KW-1185">Reference proteome</keyword>
<protein>
    <submittedName>
        <fullName evidence="5">Sulfatase</fullName>
    </submittedName>
</protein>
<dbReference type="SUPFAM" id="SSF53649">
    <property type="entry name" value="Alkaline phosphatase-like"/>
    <property type="match status" value="1"/>
</dbReference>
<dbReference type="Gene3D" id="3.40.720.10">
    <property type="entry name" value="Alkaline Phosphatase, subunit A"/>
    <property type="match status" value="1"/>
</dbReference>
<evidence type="ECO:0000256" key="1">
    <source>
        <dbReference type="ARBA" id="ARBA00008779"/>
    </source>
</evidence>
<dbReference type="CDD" id="cd16026">
    <property type="entry name" value="GALNS_like"/>
    <property type="match status" value="1"/>
</dbReference>
<keyword evidence="2" id="KW-0378">Hydrolase</keyword>
<feature type="domain" description="Sulfatase N-terminal" evidence="4">
    <location>
        <begin position="33"/>
        <end position="342"/>
    </location>
</feature>
<evidence type="ECO:0000256" key="2">
    <source>
        <dbReference type="ARBA" id="ARBA00022801"/>
    </source>
</evidence>
<evidence type="ECO:0000259" key="4">
    <source>
        <dbReference type="Pfam" id="PF00884"/>
    </source>
</evidence>
<dbReference type="Proteomes" id="UP001201449">
    <property type="component" value="Unassembled WGS sequence"/>
</dbReference>
<feature type="chain" id="PRO_5045247628" evidence="3">
    <location>
        <begin position="30"/>
        <end position="478"/>
    </location>
</feature>
<reference evidence="5 6" key="1">
    <citation type="submission" date="2022-01" db="EMBL/GenBank/DDBJ databases">
        <title>Mariniradius saccharolyticus sp. nov., isolated from sediment of a river.</title>
        <authorList>
            <person name="Liu H."/>
        </authorList>
    </citation>
    <scope>NUCLEOTIDE SEQUENCE [LARGE SCALE GENOMIC DNA]</scope>
    <source>
        <strain evidence="5 6">RY-2</strain>
    </source>
</reference>
<organism evidence="5 6">
    <name type="scientific">Mariniradius sediminis</name>
    <dbReference type="NCBI Taxonomy" id="2909237"/>
    <lineage>
        <taxon>Bacteria</taxon>
        <taxon>Pseudomonadati</taxon>
        <taxon>Bacteroidota</taxon>
        <taxon>Cytophagia</taxon>
        <taxon>Cytophagales</taxon>
        <taxon>Cyclobacteriaceae</taxon>
        <taxon>Mariniradius</taxon>
    </lineage>
</organism>
<dbReference type="PANTHER" id="PTHR42693:SF53">
    <property type="entry name" value="ENDO-4-O-SULFATASE"/>
    <property type="match status" value="1"/>
</dbReference>
<dbReference type="InterPro" id="IPR000917">
    <property type="entry name" value="Sulfatase_N"/>
</dbReference>
<dbReference type="Gene3D" id="3.30.1120.10">
    <property type="match status" value="1"/>
</dbReference>
<evidence type="ECO:0000313" key="5">
    <source>
        <dbReference type="EMBL" id="MCF1752109.1"/>
    </source>
</evidence>
<dbReference type="InterPro" id="IPR017850">
    <property type="entry name" value="Alkaline_phosphatase_core_sf"/>
</dbReference>
<dbReference type="EMBL" id="JAKEVZ010000010">
    <property type="protein sequence ID" value="MCF1752109.1"/>
    <property type="molecule type" value="Genomic_DNA"/>
</dbReference>
<accession>A0ABS9BVM0</accession>
<comment type="similarity">
    <text evidence="1">Belongs to the sulfatase family.</text>
</comment>
<feature type="signal peptide" evidence="3">
    <location>
        <begin position="1"/>
        <end position="29"/>
    </location>
</feature>
<comment type="caution">
    <text evidence="5">The sequence shown here is derived from an EMBL/GenBank/DDBJ whole genome shotgun (WGS) entry which is preliminary data.</text>
</comment>
<keyword evidence="3" id="KW-0732">Signal</keyword>
<dbReference type="InterPro" id="IPR050738">
    <property type="entry name" value="Sulfatase"/>
</dbReference>
<sequence>MIKVKTWNPLKWGMLMLWISLAINFPTMAQDRPNVVLIFVDDMGYGDLGAYGAKDMATPNLDQMAENGVKFTNFYVSQAVCSASRASLLTGTYANRLGIHGALDHTAKHGLNPEETTIAEMLKEQGYQTAMFGKWHLGHLPPFLPTKQGFDEFYGIPYSNDMWPQHPQTKNYYPPLPLFFNDKVVDTLHNDQSRLTTELTERAVNFIQRKKDQPFFLYLAHPMPHVPLFVSEKFHGKSKRGLYGDVLMEIDWSVGQILKTLRDNGLEEKTLVIFLSDNGPWLSYSGHAGFAYPLREGKGTSWDGGVKVPALMYWKGKIPAGTFQTNPTMTIDMLPTIAKLTKADLPKLPIDGKDISAMMLDAKAKSPQEAYFIYYNRNELQAMVMGDWKLYFPHSYRSLVPGQTSRSDGLPIDYHMIKMEEMELYHVPSDPSETTNVIAQQSQIVEKMLRLAESARIDMGDALQNRDGKNNRNPGRVE</sequence>
<dbReference type="PANTHER" id="PTHR42693">
    <property type="entry name" value="ARYLSULFATASE FAMILY MEMBER"/>
    <property type="match status" value="1"/>
</dbReference>
<name>A0ABS9BVM0_9BACT</name>
<evidence type="ECO:0000256" key="3">
    <source>
        <dbReference type="SAM" id="SignalP"/>
    </source>
</evidence>